<evidence type="ECO:0000256" key="9">
    <source>
        <dbReference type="HAMAP-Rule" id="MF_01014"/>
    </source>
</evidence>
<dbReference type="PANTHER" id="PTHR43090:SF2">
    <property type="entry name" value="1-(5-PHOSPHORIBOSYL)-5-[(5-PHOSPHORIBOSYLAMINO)METHYLIDENEAMINO] IMIDAZOLE-4-CARBOXAMIDE ISOMERASE"/>
    <property type="match status" value="1"/>
</dbReference>
<dbReference type="GO" id="GO:0000162">
    <property type="term" value="P:L-tryptophan biosynthetic process"/>
    <property type="evidence" value="ECO:0007669"/>
    <property type="project" value="TreeGrafter"/>
</dbReference>
<dbReference type="GO" id="GO:0003949">
    <property type="term" value="F:1-(5-phosphoribosyl)-5-[(5-phosphoribosylamino)methylideneamino]imidazole-4-carboxamide isomerase activity"/>
    <property type="evidence" value="ECO:0007669"/>
    <property type="project" value="UniProtKB-UniRule"/>
</dbReference>
<dbReference type="InterPro" id="IPR006063">
    <property type="entry name" value="HisA_bact_arch"/>
</dbReference>
<comment type="pathway">
    <text evidence="3 9 11">Amino-acid biosynthesis; L-histidine biosynthesis; L-histidine from 5-phospho-alpha-D-ribose 1-diphosphate: step 4/9.</text>
</comment>
<dbReference type="UniPathway" id="UPA00031">
    <property type="reaction ID" value="UER00009"/>
</dbReference>
<reference evidence="12 13" key="1">
    <citation type="submission" date="2019-11" db="EMBL/GenBank/DDBJ databases">
        <authorList>
            <person name="Khan S.A."/>
            <person name="Jeon C.O."/>
            <person name="Chun B.H."/>
        </authorList>
    </citation>
    <scope>NUCLEOTIDE SEQUENCE [LARGE SCALE GENOMIC DNA]</scope>
    <source>
        <strain evidence="12 13">IMCC 1097</strain>
    </source>
</reference>
<dbReference type="HAMAP" id="MF_01014">
    <property type="entry name" value="HisA"/>
    <property type="match status" value="1"/>
</dbReference>
<evidence type="ECO:0000256" key="10">
    <source>
        <dbReference type="RuleBase" id="RU003657"/>
    </source>
</evidence>
<protein>
    <recommendedName>
        <fullName evidence="9 11">1-(5-phosphoribosyl)-5-[(5-phosphoribosylamino)methylideneamino] imidazole-4-carboxamide isomerase</fullName>
        <ecNumber evidence="9 11">5.3.1.16</ecNumber>
    </recommendedName>
    <alternativeName>
        <fullName evidence="9">Phosphoribosylformimino-5-aminoimidazole carboxamide ribotide isomerase</fullName>
    </alternativeName>
</protein>
<dbReference type="InterPro" id="IPR006062">
    <property type="entry name" value="His_biosynth"/>
</dbReference>
<dbReference type="RefSeq" id="WP_153714733.1">
    <property type="nucleotide sequence ID" value="NZ_CP045871.1"/>
</dbReference>
<dbReference type="GO" id="GO:0000105">
    <property type="term" value="P:L-histidine biosynthetic process"/>
    <property type="evidence" value="ECO:0007669"/>
    <property type="project" value="UniProtKB-UniRule"/>
</dbReference>
<organism evidence="12 13">
    <name type="scientific">Litorivicinus lipolyticus</name>
    <dbReference type="NCBI Taxonomy" id="418701"/>
    <lineage>
        <taxon>Bacteria</taxon>
        <taxon>Pseudomonadati</taxon>
        <taxon>Pseudomonadota</taxon>
        <taxon>Gammaproteobacteria</taxon>
        <taxon>Oceanospirillales</taxon>
        <taxon>Litorivicinaceae</taxon>
        <taxon>Litorivicinus</taxon>
    </lineage>
</organism>
<dbReference type="InterPro" id="IPR044524">
    <property type="entry name" value="Isoase_HisA-like"/>
</dbReference>
<evidence type="ECO:0000313" key="13">
    <source>
        <dbReference type="Proteomes" id="UP000388235"/>
    </source>
</evidence>
<keyword evidence="8 9" id="KW-0413">Isomerase</keyword>
<dbReference type="OrthoDB" id="9807749at2"/>
<comment type="subcellular location">
    <subcellularLocation>
        <location evidence="2 9 11">Cytoplasm</location>
    </subcellularLocation>
</comment>
<dbReference type="EMBL" id="CP045871">
    <property type="protein sequence ID" value="QGG81230.1"/>
    <property type="molecule type" value="Genomic_DNA"/>
</dbReference>
<feature type="active site" description="Proton donor" evidence="9">
    <location>
        <position position="130"/>
    </location>
</feature>
<dbReference type="GO" id="GO:0005737">
    <property type="term" value="C:cytoplasm"/>
    <property type="evidence" value="ECO:0007669"/>
    <property type="project" value="UniProtKB-SubCell"/>
</dbReference>
<evidence type="ECO:0000256" key="7">
    <source>
        <dbReference type="ARBA" id="ARBA00023102"/>
    </source>
</evidence>
<dbReference type="SUPFAM" id="SSF51366">
    <property type="entry name" value="Ribulose-phoshate binding barrel"/>
    <property type="match status" value="1"/>
</dbReference>
<dbReference type="Proteomes" id="UP000388235">
    <property type="component" value="Chromosome"/>
</dbReference>
<gene>
    <name evidence="9 12" type="primary">hisA</name>
    <name evidence="12" type="ORF">GH975_11900</name>
</gene>
<feature type="active site" description="Proton acceptor" evidence="9">
    <location>
        <position position="8"/>
    </location>
</feature>
<evidence type="ECO:0000256" key="2">
    <source>
        <dbReference type="ARBA" id="ARBA00004496"/>
    </source>
</evidence>
<dbReference type="PANTHER" id="PTHR43090">
    <property type="entry name" value="1-(5-PHOSPHORIBOSYL)-5-[(5-PHOSPHORIBOSYLAMINO)METHYLIDENEAMINO] IMIDAZOLE-4-CARBOXAMIDE ISOMERASE"/>
    <property type="match status" value="1"/>
</dbReference>
<dbReference type="Pfam" id="PF00977">
    <property type="entry name" value="His_biosynth"/>
    <property type="match status" value="1"/>
</dbReference>
<dbReference type="InterPro" id="IPR011060">
    <property type="entry name" value="RibuloseP-bd_barrel"/>
</dbReference>
<accession>A0A5Q2QHB9</accession>
<keyword evidence="5 9" id="KW-0963">Cytoplasm</keyword>
<keyword evidence="7 9" id="KW-0368">Histidine biosynthesis</keyword>
<dbReference type="InterPro" id="IPR013785">
    <property type="entry name" value="Aldolase_TIM"/>
</dbReference>
<comment type="similarity">
    <text evidence="4 9 10">Belongs to the HisA/HisF family.</text>
</comment>
<keyword evidence="6 9" id="KW-0028">Amino-acid biosynthesis</keyword>
<proteinExistence type="inferred from homology"/>
<evidence type="ECO:0000256" key="5">
    <source>
        <dbReference type="ARBA" id="ARBA00022490"/>
    </source>
</evidence>
<comment type="catalytic activity">
    <reaction evidence="1 9 11">
        <text>1-(5-phospho-beta-D-ribosyl)-5-[(5-phospho-beta-D-ribosylamino)methylideneamino]imidazole-4-carboxamide = 5-[(5-phospho-1-deoxy-D-ribulos-1-ylimino)methylamino]-1-(5-phospho-beta-D-ribosyl)imidazole-4-carboxamide</text>
        <dbReference type="Rhea" id="RHEA:15469"/>
        <dbReference type="ChEBI" id="CHEBI:58435"/>
        <dbReference type="ChEBI" id="CHEBI:58525"/>
        <dbReference type="EC" id="5.3.1.16"/>
    </reaction>
</comment>
<dbReference type="KEGG" id="llp:GH975_11900"/>
<sequence>MLVIPAIDLKGGKCVRLKQGRMEDADVFGDDPVAMAKRWQDAGAQRLHLVDLDGAFAGEPRHLEVVAQIIRACPELELELGGGIRTMPTLETYLEIGLHLAIIGTAAVKDPAFVVEACDRFPNRIIVGLDARDGMVATHGWDDVSQVSAIECAQRFADAGVSAIIFTDIARDGMRAGVNVEATAELAEAAGIPVIASGGVHTMDDIRACKAQSHRGISGVITGRAIYEGTLDLAEAQALALAP</sequence>
<dbReference type="Gene3D" id="3.20.20.70">
    <property type="entry name" value="Aldolase class I"/>
    <property type="match status" value="1"/>
</dbReference>
<dbReference type="AlphaFoldDB" id="A0A5Q2QHB9"/>
<evidence type="ECO:0000256" key="6">
    <source>
        <dbReference type="ARBA" id="ARBA00022605"/>
    </source>
</evidence>
<keyword evidence="13" id="KW-1185">Reference proteome</keyword>
<dbReference type="CDD" id="cd04732">
    <property type="entry name" value="HisA"/>
    <property type="match status" value="1"/>
</dbReference>
<evidence type="ECO:0000256" key="4">
    <source>
        <dbReference type="ARBA" id="ARBA00009667"/>
    </source>
</evidence>
<evidence type="ECO:0000256" key="8">
    <source>
        <dbReference type="ARBA" id="ARBA00023235"/>
    </source>
</evidence>
<dbReference type="InterPro" id="IPR023016">
    <property type="entry name" value="HisA/PriA"/>
</dbReference>
<name>A0A5Q2QHB9_9GAMM</name>
<evidence type="ECO:0000313" key="12">
    <source>
        <dbReference type="EMBL" id="QGG81230.1"/>
    </source>
</evidence>
<dbReference type="FunFam" id="3.20.20.70:FF:000009">
    <property type="entry name" value="1-(5-phosphoribosyl)-5-[(5-phosphoribosylamino)methylideneamino] imidazole-4-carboxamide isomerase"/>
    <property type="match status" value="1"/>
</dbReference>
<dbReference type="EC" id="5.3.1.16" evidence="9 11"/>
<evidence type="ECO:0000256" key="3">
    <source>
        <dbReference type="ARBA" id="ARBA00005133"/>
    </source>
</evidence>
<evidence type="ECO:0000256" key="1">
    <source>
        <dbReference type="ARBA" id="ARBA00000901"/>
    </source>
</evidence>
<dbReference type="NCBIfam" id="TIGR00007">
    <property type="entry name" value="1-(5-phosphoribosyl)-5-[(5-phosphoribosylamino)methylideneamino]imidazole-4-carboxamide isomerase"/>
    <property type="match status" value="1"/>
</dbReference>
<evidence type="ECO:0000256" key="11">
    <source>
        <dbReference type="RuleBase" id="RU003658"/>
    </source>
</evidence>